<dbReference type="InterPro" id="IPR050269">
    <property type="entry name" value="ComplexI_Subunit6"/>
</dbReference>
<keyword evidence="9" id="KW-0249">Electron transport</keyword>
<dbReference type="GO" id="GO:0031966">
    <property type="term" value="C:mitochondrial membrane"/>
    <property type="evidence" value="ECO:0007669"/>
    <property type="project" value="UniProtKB-SubCell"/>
</dbReference>
<evidence type="ECO:0000256" key="7">
    <source>
        <dbReference type="ARBA" id="ARBA00022692"/>
    </source>
</evidence>
<keyword evidence="5" id="KW-0813">Transport</keyword>
<protein>
    <recommendedName>
        <fullName evidence="4">NADH-ubiquinone oxidoreductase chain 6</fullName>
        <ecNumber evidence="3">7.1.1.2</ecNumber>
    </recommendedName>
    <alternativeName>
        <fullName evidence="14">NADH dehydrogenase subunit 6</fullName>
    </alternativeName>
</protein>
<dbReference type="PANTHER" id="PTHR11435:SF1">
    <property type="entry name" value="NADH-UBIQUINONE OXIDOREDUCTASE CHAIN 6"/>
    <property type="match status" value="1"/>
</dbReference>
<feature type="transmembrane region" description="Helical" evidence="16">
    <location>
        <begin position="84"/>
        <end position="101"/>
    </location>
</feature>
<name>Q2Q1I5_9NEOP</name>
<keyword evidence="6" id="KW-0679">Respiratory chain</keyword>
<organism evidence="17">
    <name type="scientific">Sclerophasma paresisense</name>
    <dbReference type="NCBI Taxonomy" id="253126"/>
    <lineage>
        <taxon>Eukaryota</taxon>
        <taxon>Metazoa</taxon>
        <taxon>Ecdysozoa</taxon>
        <taxon>Arthropoda</taxon>
        <taxon>Hexapoda</taxon>
        <taxon>Insecta</taxon>
        <taxon>Pterygota</taxon>
        <taxon>Neoptera</taxon>
        <taxon>Polyneoptera</taxon>
        <taxon>Mantophasmatodea</taxon>
        <taxon>Mantophasmatidae</taxon>
        <taxon>Sclerophasma</taxon>
    </lineage>
</organism>
<sequence length="170" mass="19754">MTTVLIMLMTANLIMFLQMNNPLSLGMLLLVQTTLLSLFTSAIMKSSWFSYVLFMVFIGGLLILFIYVISLASNEMFYSFSKMNILMTMIMMLMLTTMLLYKNDMFIIFNNYDMMSMENSYKAENIDLVIKIFNQKSAMITLTMMIYLLLTLFVIVSIMDIFKGPIRQKN</sequence>
<evidence type="ECO:0000313" key="17">
    <source>
        <dbReference type="EMBL" id="ABB81901.1"/>
    </source>
</evidence>
<evidence type="ECO:0000256" key="12">
    <source>
        <dbReference type="ARBA" id="ARBA00023128"/>
    </source>
</evidence>
<evidence type="ECO:0000256" key="4">
    <source>
        <dbReference type="ARBA" id="ARBA00021095"/>
    </source>
</evidence>
<dbReference type="GO" id="GO:0008137">
    <property type="term" value="F:NADH dehydrogenase (ubiquinone) activity"/>
    <property type="evidence" value="ECO:0007669"/>
    <property type="project" value="UniProtKB-EC"/>
</dbReference>
<comment type="similarity">
    <text evidence="2">Belongs to the complex I subunit 6 family.</text>
</comment>
<dbReference type="EC" id="7.1.1.2" evidence="3"/>
<gene>
    <name evidence="17" type="primary">ND6</name>
</gene>
<accession>Q2Q1I5</accession>
<dbReference type="GeneID" id="3854591"/>
<evidence type="ECO:0000256" key="16">
    <source>
        <dbReference type="SAM" id="Phobius"/>
    </source>
</evidence>
<keyword evidence="10 16" id="KW-1133">Transmembrane helix</keyword>
<keyword evidence="12 17" id="KW-0496">Mitochondrion</keyword>
<evidence type="ECO:0000256" key="14">
    <source>
        <dbReference type="ARBA" id="ARBA00031019"/>
    </source>
</evidence>
<evidence type="ECO:0000256" key="8">
    <source>
        <dbReference type="ARBA" id="ARBA00022967"/>
    </source>
</evidence>
<dbReference type="RefSeq" id="YP_448917.1">
    <property type="nucleotide sequence ID" value="NC_007701.1"/>
</dbReference>
<evidence type="ECO:0000256" key="1">
    <source>
        <dbReference type="ARBA" id="ARBA00004225"/>
    </source>
</evidence>
<evidence type="ECO:0000256" key="11">
    <source>
        <dbReference type="ARBA" id="ARBA00023027"/>
    </source>
</evidence>
<evidence type="ECO:0000256" key="13">
    <source>
        <dbReference type="ARBA" id="ARBA00023136"/>
    </source>
</evidence>
<dbReference type="CTD" id="4541"/>
<evidence type="ECO:0000256" key="6">
    <source>
        <dbReference type="ARBA" id="ARBA00022660"/>
    </source>
</evidence>
<evidence type="ECO:0000256" key="3">
    <source>
        <dbReference type="ARBA" id="ARBA00012944"/>
    </source>
</evidence>
<comment type="catalytic activity">
    <reaction evidence="15">
        <text>a ubiquinone + NADH + 5 H(+)(in) = a ubiquinol + NAD(+) + 4 H(+)(out)</text>
        <dbReference type="Rhea" id="RHEA:29091"/>
        <dbReference type="Rhea" id="RHEA-COMP:9565"/>
        <dbReference type="Rhea" id="RHEA-COMP:9566"/>
        <dbReference type="ChEBI" id="CHEBI:15378"/>
        <dbReference type="ChEBI" id="CHEBI:16389"/>
        <dbReference type="ChEBI" id="CHEBI:17976"/>
        <dbReference type="ChEBI" id="CHEBI:57540"/>
        <dbReference type="ChEBI" id="CHEBI:57945"/>
        <dbReference type="EC" id="7.1.1.2"/>
    </reaction>
</comment>
<dbReference type="AlphaFoldDB" id="Q2Q1I5"/>
<keyword evidence="8" id="KW-1278">Translocase</keyword>
<keyword evidence="11" id="KW-0520">NAD</keyword>
<geneLocation type="mitochondrion" evidence="17"/>
<proteinExistence type="inferred from homology"/>
<evidence type="ECO:0000256" key="2">
    <source>
        <dbReference type="ARBA" id="ARBA00005698"/>
    </source>
</evidence>
<evidence type="ECO:0000256" key="15">
    <source>
        <dbReference type="ARBA" id="ARBA00049551"/>
    </source>
</evidence>
<dbReference type="EMBL" id="DQ241798">
    <property type="protein sequence ID" value="ABB81901.1"/>
    <property type="molecule type" value="Genomic_DNA"/>
</dbReference>
<keyword evidence="13 16" id="KW-0472">Membrane</keyword>
<dbReference type="PANTHER" id="PTHR11435">
    <property type="entry name" value="NADH UBIQUINONE OXIDOREDUCTASE SUBUNIT ND6"/>
    <property type="match status" value="1"/>
</dbReference>
<evidence type="ECO:0000256" key="9">
    <source>
        <dbReference type="ARBA" id="ARBA00022982"/>
    </source>
</evidence>
<evidence type="ECO:0000256" key="10">
    <source>
        <dbReference type="ARBA" id="ARBA00022989"/>
    </source>
</evidence>
<keyword evidence="7 16" id="KW-0812">Transmembrane</keyword>
<feature type="transmembrane region" description="Helical" evidence="16">
    <location>
        <begin position="138"/>
        <end position="162"/>
    </location>
</feature>
<reference evidence="17" key="1">
    <citation type="journal article" date="2006" name="Mol. Phylogenet. Evol.">
        <title>Mitochondrial genomics and the new insect order Mantophasmatodea.</title>
        <authorList>
            <person name="Cameron S.L."/>
            <person name="Barker S.C."/>
            <person name="Whiting M.F."/>
        </authorList>
    </citation>
    <scope>NUCLEOTIDE SEQUENCE</scope>
</reference>
<comment type="subcellular location">
    <subcellularLocation>
        <location evidence="1">Mitochondrion membrane</location>
        <topology evidence="1">Multi-pass membrane protein</topology>
    </subcellularLocation>
</comment>
<evidence type="ECO:0000256" key="5">
    <source>
        <dbReference type="ARBA" id="ARBA00022448"/>
    </source>
</evidence>
<feature type="transmembrane region" description="Helical" evidence="16">
    <location>
        <begin position="51"/>
        <end position="72"/>
    </location>
</feature>